<comment type="caution">
    <text evidence="2">The sequence shown here is derived from an EMBL/GenBank/DDBJ whole genome shotgun (WGS) entry which is preliminary data.</text>
</comment>
<feature type="region of interest" description="Disordered" evidence="1">
    <location>
        <begin position="1"/>
        <end position="24"/>
    </location>
</feature>
<dbReference type="Gene3D" id="3.30.428.10">
    <property type="entry name" value="HIT-like"/>
    <property type="match status" value="1"/>
</dbReference>
<gene>
    <name evidence="2" type="ORF">QCA50_006065</name>
</gene>
<dbReference type="EMBL" id="JASBNA010000006">
    <property type="protein sequence ID" value="KAK7690962.1"/>
    <property type="molecule type" value="Genomic_DNA"/>
</dbReference>
<evidence type="ECO:0008006" key="4">
    <source>
        <dbReference type="Google" id="ProtNLM"/>
    </source>
</evidence>
<proteinExistence type="predicted"/>
<dbReference type="InterPro" id="IPR036265">
    <property type="entry name" value="HIT-like_sf"/>
</dbReference>
<name>A0AAW0GGU4_9APHY</name>
<dbReference type="Pfam" id="PF11969">
    <property type="entry name" value="DcpS_C"/>
    <property type="match status" value="1"/>
</dbReference>
<sequence>MWKTFSSPFRSCVGTSDSDSDDKPKCFDRNQCIFCDVSMAKGFDVLWEDDEFVAFRDHNPSTKFHFLVVPKQHYGKRSTSLIPFITSLPHDTSVYVLFTGYFKPYRAPY</sequence>
<keyword evidence="3" id="KW-1185">Reference proteome</keyword>
<protein>
    <recommendedName>
        <fullName evidence="4">HIT domain-containing protein</fullName>
    </recommendedName>
</protein>
<evidence type="ECO:0000313" key="3">
    <source>
        <dbReference type="Proteomes" id="UP001385951"/>
    </source>
</evidence>
<dbReference type="SUPFAM" id="SSF54197">
    <property type="entry name" value="HIT-like"/>
    <property type="match status" value="1"/>
</dbReference>
<feature type="compositionally biased region" description="Polar residues" evidence="1">
    <location>
        <begin position="1"/>
        <end position="17"/>
    </location>
</feature>
<dbReference type="Proteomes" id="UP001385951">
    <property type="component" value="Unassembled WGS sequence"/>
</dbReference>
<evidence type="ECO:0000313" key="2">
    <source>
        <dbReference type="EMBL" id="KAK7690962.1"/>
    </source>
</evidence>
<evidence type="ECO:0000256" key="1">
    <source>
        <dbReference type="SAM" id="MobiDB-lite"/>
    </source>
</evidence>
<accession>A0AAW0GGU4</accession>
<reference evidence="2 3" key="1">
    <citation type="submission" date="2022-09" db="EMBL/GenBank/DDBJ databases">
        <authorList>
            <person name="Palmer J.M."/>
        </authorList>
    </citation>
    <scope>NUCLEOTIDE SEQUENCE [LARGE SCALE GENOMIC DNA]</scope>
    <source>
        <strain evidence="2 3">DSM 7382</strain>
    </source>
</reference>
<organism evidence="2 3">
    <name type="scientific">Cerrena zonata</name>
    <dbReference type="NCBI Taxonomy" id="2478898"/>
    <lineage>
        <taxon>Eukaryota</taxon>
        <taxon>Fungi</taxon>
        <taxon>Dikarya</taxon>
        <taxon>Basidiomycota</taxon>
        <taxon>Agaricomycotina</taxon>
        <taxon>Agaricomycetes</taxon>
        <taxon>Polyporales</taxon>
        <taxon>Cerrenaceae</taxon>
        <taxon>Cerrena</taxon>
    </lineage>
</organism>
<dbReference type="AlphaFoldDB" id="A0AAW0GGU4"/>